<proteinExistence type="predicted"/>
<reference evidence="3 4" key="1">
    <citation type="submission" date="2017-05" db="EMBL/GenBank/DDBJ databases">
        <title>Vagococcus spp. assemblies.</title>
        <authorList>
            <person name="Gulvik C.A."/>
        </authorList>
    </citation>
    <scope>NUCLEOTIDE SEQUENCE [LARGE SCALE GENOMIC DNA]</scope>
    <source>
        <strain evidence="3 4">SS1994</strain>
    </source>
</reference>
<keyword evidence="1" id="KW-0472">Membrane</keyword>
<dbReference type="PROSITE" id="PS51450">
    <property type="entry name" value="LRR"/>
    <property type="match status" value="1"/>
</dbReference>
<dbReference type="InterPro" id="IPR032675">
    <property type="entry name" value="LRR_dom_sf"/>
</dbReference>
<dbReference type="Gene3D" id="3.80.10.10">
    <property type="entry name" value="Ribonuclease Inhibitor"/>
    <property type="match status" value="3"/>
</dbReference>
<organism evidence="3 4">
    <name type="scientific">Vagococcus bubulae</name>
    <dbReference type="NCBI Taxonomy" id="1977868"/>
    <lineage>
        <taxon>Bacteria</taxon>
        <taxon>Bacillati</taxon>
        <taxon>Bacillota</taxon>
        <taxon>Bacilli</taxon>
        <taxon>Lactobacillales</taxon>
        <taxon>Enterococcaceae</taxon>
        <taxon>Vagococcus</taxon>
    </lineage>
</organism>
<evidence type="ECO:0000259" key="2">
    <source>
        <dbReference type="Pfam" id="PF25019"/>
    </source>
</evidence>
<gene>
    <name evidence="3" type="ORF">CBF36_05280</name>
</gene>
<dbReference type="EMBL" id="NGJT01000007">
    <property type="protein sequence ID" value="RST94619.1"/>
    <property type="molecule type" value="Genomic_DNA"/>
</dbReference>
<dbReference type="InterPro" id="IPR001611">
    <property type="entry name" value="Leu-rich_rpt"/>
</dbReference>
<name>A0A429ZLT0_9ENTE</name>
<dbReference type="PANTHER" id="PTHR47186:SF3">
    <property type="entry name" value="OS09G0267800 PROTEIN"/>
    <property type="match status" value="1"/>
</dbReference>
<feature type="domain" description="R13L1/DRL21-like LRR repeat region" evidence="2">
    <location>
        <begin position="269"/>
        <end position="333"/>
    </location>
</feature>
<evidence type="ECO:0000313" key="3">
    <source>
        <dbReference type="EMBL" id="RST94619.1"/>
    </source>
</evidence>
<keyword evidence="1" id="KW-1133">Transmembrane helix</keyword>
<dbReference type="InterPro" id="IPR056789">
    <property type="entry name" value="LRR_R13L1-DRL21"/>
</dbReference>
<protein>
    <recommendedName>
        <fullName evidence="2">R13L1/DRL21-like LRR repeat region domain-containing protein</fullName>
    </recommendedName>
</protein>
<dbReference type="SUPFAM" id="SSF52058">
    <property type="entry name" value="L domain-like"/>
    <property type="match status" value="1"/>
</dbReference>
<feature type="transmembrane region" description="Helical" evidence="1">
    <location>
        <begin position="58"/>
        <end position="80"/>
    </location>
</feature>
<keyword evidence="1" id="KW-0812">Transmembrane</keyword>
<dbReference type="Pfam" id="PF25019">
    <property type="entry name" value="LRR_R13L1-DRL21"/>
    <property type="match status" value="1"/>
</dbReference>
<dbReference type="PANTHER" id="PTHR47186">
    <property type="entry name" value="LEUCINE-RICH REPEAT-CONTAINING PROTEIN 57"/>
    <property type="match status" value="1"/>
</dbReference>
<sequence length="638" mass="72309">MKFVNLKCSNCGGKLKIINNHLARCNSCQSEFIIDDEKNIVNNYIIHNHTKKKKTNSLLIVILSIFVITSIMTILILGIASKSTVTKENFNTKIVGDIYQYLEKPESEAGVAFVEQVFRKNIDNIKPEELQKIKYLSVTSDSRSENWNLTYSFEDWSNPFDDFETKKIVLSTDLALNALDFTSFSGLTYLDFNNTSDIEGMYDAFSLKNLDNLIFYGGDFNQSLDEIIDALPQPKKLKYLKVQIRNDNQLHRLQELTNLENLDITYLAEEVTVANMNDLNQLKSLAINGYNLKDISWLSNFSKLTSLSLSNVSKISDYSSLYSLANLENLSINSGDKLNNIDFVKNMPKLKRLSLDNTFIHDTKDIANKETIISLHLTGNRQLNNIESISSLKNLKNLHLESYSDNIQTTNLSHLGNLTDVTVSGKFLGLIDQSSSVKKLLVVKSSDLDLGILRNMSSLETLILNDVSDMVNLSTLSHLDKLKKLTLEKSKINFHSNSEQIDLIPSVEELTLLDSSLVLGTLNQLPFPNLKYFEIDQESDFSVRINNKYMASSDYGLTLLPDKIKNITNLETLIIPNSRLDSLDFINVFKKLKVLDISNSYITDVTPLNQLQDLELLDIRNTPVKNKDILSNKVFIIK</sequence>
<dbReference type="OrthoDB" id="2725310at2"/>
<keyword evidence="4" id="KW-1185">Reference proteome</keyword>
<dbReference type="RefSeq" id="WP_125957256.1">
    <property type="nucleotide sequence ID" value="NZ_JAQEJV010000008.1"/>
</dbReference>
<accession>A0A429ZLT0</accession>
<evidence type="ECO:0000256" key="1">
    <source>
        <dbReference type="SAM" id="Phobius"/>
    </source>
</evidence>
<dbReference type="AlphaFoldDB" id="A0A429ZLT0"/>
<dbReference type="Proteomes" id="UP000288490">
    <property type="component" value="Unassembled WGS sequence"/>
</dbReference>
<comment type="caution">
    <text evidence="3">The sequence shown here is derived from an EMBL/GenBank/DDBJ whole genome shotgun (WGS) entry which is preliminary data.</text>
</comment>
<evidence type="ECO:0000313" key="4">
    <source>
        <dbReference type="Proteomes" id="UP000288490"/>
    </source>
</evidence>